<feature type="domain" description="PhoD-like phosphatase" evidence="1">
    <location>
        <begin position="357"/>
        <end position="448"/>
    </location>
</feature>
<dbReference type="SUPFAM" id="SSF56300">
    <property type="entry name" value="Metallo-dependent phosphatases"/>
    <property type="match status" value="1"/>
</dbReference>
<dbReference type="Proteomes" id="UP000198432">
    <property type="component" value="Unassembled WGS sequence"/>
</dbReference>
<accession>A0A239LN28</accession>
<evidence type="ECO:0000313" key="2">
    <source>
        <dbReference type="EMBL" id="SNT30994.1"/>
    </source>
</evidence>
<organism evidence="2 3">
    <name type="scientific">Pontibacter ummariensis</name>
    <dbReference type="NCBI Taxonomy" id="1610492"/>
    <lineage>
        <taxon>Bacteria</taxon>
        <taxon>Pseudomonadati</taxon>
        <taxon>Bacteroidota</taxon>
        <taxon>Cytophagia</taxon>
        <taxon>Cytophagales</taxon>
        <taxon>Hymenobacteraceae</taxon>
        <taxon>Pontibacter</taxon>
    </lineage>
</organism>
<dbReference type="EMBL" id="FZOQ01000044">
    <property type="protein sequence ID" value="SNT30994.1"/>
    <property type="molecule type" value="Genomic_DNA"/>
</dbReference>
<keyword evidence="3" id="KW-1185">Reference proteome</keyword>
<dbReference type="Pfam" id="PF19050">
    <property type="entry name" value="PhoD_2"/>
    <property type="match status" value="2"/>
</dbReference>
<dbReference type="GO" id="GO:0016020">
    <property type="term" value="C:membrane"/>
    <property type="evidence" value="ECO:0007669"/>
    <property type="project" value="TreeGrafter"/>
</dbReference>
<dbReference type="RefSeq" id="WP_089321890.1">
    <property type="nucleotide sequence ID" value="NZ_FZOQ01000044.1"/>
</dbReference>
<sequence length="518" mass="59596">MANNIVTGPVLGFRGAQRESWGTSALIVTKGDTTPPRFSLTVSGMRETEGNSTELLKTYGDYHVWRTEWTVLRTEEEQTVNYSINGAGNYSYKVPEINKPLRISYGSCFDFHSPKDMKKIKDPDAMWKHMQGVHMEAPYHLLFMGGDQVYADSLWERVPELKAWLEEPLEERIKAEFTEEMKKGVEQYYFELYCHKWNRKAPAEMMRQIPTLMMWDDHDIFDGWGSYPKAQQECPVYQGIYKIAREYFSLFQLQAKDEEDLGQAFLSSRQGFTYAHRVGDIALVALDLRSERTQQQVMSLESWNKVRDWMDEELREKRDKEGKVTQAGCKHLLVMSSIPLVYVNLNMLESAFGLLPGQQEMEDDFRDQWLSRTHQEERLRLIHRLLKFSEETGCRVTVVSGDVHAAALGYIQSDRQHSSRSGANVINQLTSSAMVNTPPPGLVVYMLEKVLGGKVEDIDRGITAQLLKFPGSSQRIIGARNWLSLTLDEQRRVWAEWYVEGQETPYTKVVNPVGAKTD</sequence>
<dbReference type="OrthoDB" id="9795624at2"/>
<dbReference type="CDD" id="cd07389">
    <property type="entry name" value="MPP_PhoD"/>
    <property type="match status" value="1"/>
</dbReference>
<dbReference type="Gene3D" id="3.60.21.70">
    <property type="entry name" value="PhoD-like phosphatase"/>
    <property type="match status" value="1"/>
</dbReference>
<dbReference type="InterPro" id="IPR038607">
    <property type="entry name" value="PhoD-like_sf"/>
</dbReference>
<dbReference type="InterPro" id="IPR043904">
    <property type="entry name" value="PhoD_2-like"/>
</dbReference>
<dbReference type="InterPro" id="IPR029052">
    <property type="entry name" value="Metallo-depent_PP-like"/>
</dbReference>
<dbReference type="InterPro" id="IPR018946">
    <property type="entry name" value="PhoD-like_MPP"/>
</dbReference>
<feature type="domain" description="PhoD-like phosphatase" evidence="1">
    <location>
        <begin position="115"/>
        <end position="350"/>
    </location>
</feature>
<name>A0A239LN28_9BACT</name>
<proteinExistence type="predicted"/>
<dbReference type="PANTHER" id="PTHR46689">
    <property type="entry name" value="MEMBRANE PROTEIN, PUTATIVE-RELATED"/>
    <property type="match status" value="1"/>
</dbReference>
<evidence type="ECO:0000313" key="3">
    <source>
        <dbReference type="Proteomes" id="UP000198432"/>
    </source>
</evidence>
<dbReference type="AlphaFoldDB" id="A0A239LN28"/>
<protein>
    <recommendedName>
        <fullName evidence="1">PhoD-like phosphatase domain-containing protein</fullName>
    </recommendedName>
</protein>
<evidence type="ECO:0000259" key="1">
    <source>
        <dbReference type="Pfam" id="PF19050"/>
    </source>
</evidence>
<gene>
    <name evidence="2" type="ORF">SAMN06296052_1449</name>
</gene>
<reference evidence="3" key="1">
    <citation type="submission" date="2017-06" db="EMBL/GenBank/DDBJ databases">
        <authorList>
            <person name="Varghese N."/>
            <person name="Submissions S."/>
        </authorList>
    </citation>
    <scope>NUCLEOTIDE SEQUENCE [LARGE SCALE GENOMIC DNA]</scope>
    <source>
        <strain evidence="3">NKM1</strain>
    </source>
</reference>
<dbReference type="PANTHER" id="PTHR46689:SF1">
    <property type="entry name" value="PHOD-LIKE PHOSPHATASE DOMAIN-CONTAINING PROTEIN"/>
    <property type="match status" value="1"/>
</dbReference>